<gene>
    <name evidence="2" type="ORF">H8696_10145</name>
</gene>
<reference evidence="2" key="1">
    <citation type="submission" date="2020-08" db="EMBL/GenBank/DDBJ databases">
        <title>Genome public.</title>
        <authorList>
            <person name="Liu C."/>
            <person name="Sun Q."/>
        </authorList>
    </citation>
    <scope>NUCLEOTIDE SEQUENCE</scope>
    <source>
        <strain evidence="2">NSJ-53</strain>
    </source>
</reference>
<feature type="transmembrane region" description="Helical" evidence="1">
    <location>
        <begin position="154"/>
        <end position="177"/>
    </location>
</feature>
<keyword evidence="1" id="KW-0472">Membrane</keyword>
<organism evidence="2 3">
    <name type="scientific">Gehongia tenuis</name>
    <dbReference type="NCBI Taxonomy" id="2763655"/>
    <lineage>
        <taxon>Bacteria</taxon>
        <taxon>Bacillati</taxon>
        <taxon>Bacillota</taxon>
        <taxon>Clostridia</taxon>
        <taxon>Christensenellales</taxon>
        <taxon>Christensenellaceae</taxon>
        <taxon>Gehongia</taxon>
    </lineage>
</organism>
<dbReference type="EMBL" id="JACRSR010000005">
    <property type="protein sequence ID" value="MBC8532204.1"/>
    <property type="molecule type" value="Genomic_DNA"/>
</dbReference>
<protein>
    <submittedName>
        <fullName evidence="2">Uncharacterized protein</fullName>
    </submittedName>
</protein>
<feature type="transmembrane region" description="Helical" evidence="1">
    <location>
        <begin position="79"/>
        <end position="99"/>
    </location>
</feature>
<dbReference type="Proteomes" id="UP000623172">
    <property type="component" value="Unassembled WGS sequence"/>
</dbReference>
<keyword evidence="1" id="KW-0812">Transmembrane</keyword>
<evidence type="ECO:0000256" key="1">
    <source>
        <dbReference type="SAM" id="Phobius"/>
    </source>
</evidence>
<feature type="transmembrane region" description="Helical" evidence="1">
    <location>
        <begin position="105"/>
        <end position="124"/>
    </location>
</feature>
<evidence type="ECO:0000313" key="3">
    <source>
        <dbReference type="Proteomes" id="UP000623172"/>
    </source>
</evidence>
<proteinExistence type="predicted"/>
<keyword evidence="3" id="KW-1185">Reference proteome</keyword>
<comment type="caution">
    <text evidence="2">The sequence shown here is derived from an EMBL/GenBank/DDBJ whole genome shotgun (WGS) entry which is preliminary data.</text>
</comment>
<sequence length="223" mass="25220">MDPLQKYVAHLFSDYGDSPRIRDLKEEVLSNLRAKLEDLVAEGIDPDAALAEAKASITSVADLVEDEIKVRIWPFRMELTQTLLMYTLIAWIASIPLAVMRTGSFIGFVLICLSLVLAVLYFIFRSRNVSAYSANTSTIQLKTMLRIQKWTWRIWGLFIAAVFLTVIATRFVSSLWFGYPIVIDGPYQAALLAADFILPCFTIIIPLGVRAAVRFLYRYEVSP</sequence>
<feature type="transmembrane region" description="Helical" evidence="1">
    <location>
        <begin position="189"/>
        <end position="209"/>
    </location>
</feature>
<dbReference type="NCBIfam" id="NF038403">
    <property type="entry name" value="perm_prefix_1"/>
    <property type="match status" value="1"/>
</dbReference>
<keyword evidence="1" id="KW-1133">Transmembrane helix</keyword>
<dbReference type="AlphaFoldDB" id="A0A926HQ02"/>
<dbReference type="RefSeq" id="WP_249317319.1">
    <property type="nucleotide sequence ID" value="NZ_JACRSR010000005.1"/>
</dbReference>
<accession>A0A926HQ02</accession>
<evidence type="ECO:0000313" key="2">
    <source>
        <dbReference type="EMBL" id="MBC8532204.1"/>
    </source>
</evidence>
<dbReference type="InterPro" id="IPR047928">
    <property type="entry name" value="Perm_prefix_1"/>
</dbReference>
<name>A0A926HQ02_9FIRM</name>